<dbReference type="GeneID" id="63836682"/>
<protein>
    <submittedName>
        <fullName evidence="11">Uncharacterized protein</fullName>
    </submittedName>
</protein>
<evidence type="ECO:0000256" key="6">
    <source>
        <dbReference type="ARBA" id="ARBA00023136"/>
    </source>
</evidence>
<dbReference type="GO" id="GO:0043386">
    <property type="term" value="P:mycotoxin biosynthetic process"/>
    <property type="evidence" value="ECO:0007669"/>
    <property type="project" value="InterPro"/>
</dbReference>
<dbReference type="Proteomes" id="UP000803844">
    <property type="component" value="Unassembled WGS sequence"/>
</dbReference>
<feature type="transmembrane region" description="Helical" evidence="10">
    <location>
        <begin position="37"/>
        <end position="57"/>
    </location>
</feature>
<evidence type="ECO:0000256" key="5">
    <source>
        <dbReference type="ARBA" id="ARBA00023026"/>
    </source>
</evidence>
<evidence type="ECO:0000313" key="11">
    <source>
        <dbReference type="EMBL" id="KAF3767960.1"/>
    </source>
</evidence>
<gene>
    <name evidence="11" type="ORF">M406DRAFT_321792</name>
</gene>
<keyword evidence="5" id="KW-0843">Virulence</keyword>
<dbReference type="GO" id="GO:0016020">
    <property type="term" value="C:membrane"/>
    <property type="evidence" value="ECO:0007669"/>
    <property type="project" value="UniProtKB-SubCell"/>
</dbReference>
<evidence type="ECO:0000256" key="7">
    <source>
        <dbReference type="ARBA" id="ARBA00023180"/>
    </source>
</evidence>
<dbReference type="RefSeq" id="XP_040778921.1">
    <property type="nucleotide sequence ID" value="XM_040919553.1"/>
</dbReference>
<dbReference type="PANTHER" id="PTHR33365">
    <property type="entry name" value="YALI0B05434P"/>
    <property type="match status" value="1"/>
</dbReference>
<keyword evidence="12" id="KW-1185">Reference proteome</keyword>
<dbReference type="InterPro" id="IPR021765">
    <property type="entry name" value="UstYa-like"/>
</dbReference>
<keyword evidence="6 10" id="KW-0472">Membrane</keyword>
<evidence type="ECO:0000256" key="2">
    <source>
        <dbReference type="ARBA" id="ARBA00022692"/>
    </source>
</evidence>
<dbReference type="AlphaFoldDB" id="A0A9P5CSA8"/>
<evidence type="ECO:0000256" key="8">
    <source>
        <dbReference type="ARBA" id="ARBA00035112"/>
    </source>
</evidence>
<name>A0A9P5CSA8_CRYP1</name>
<keyword evidence="7" id="KW-0325">Glycoprotein</keyword>
<dbReference type="PANTHER" id="PTHR33365:SF6">
    <property type="entry name" value="OXIDASE USTYA"/>
    <property type="match status" value="1"/>
</dbReference>
<dbReference type="Pfam" id="PF11807">
    <property type="entry name" value="UstYa"/>
    <property type="match status" value="1"/>
</dbReference>
<comment type="caution">
    <text evidence="11">The sequence shown here is derived from an EMBL/GenBank/DDBJ whole genome shotgun (WGS) entry which is preliminary data.</text>
</comment>
<evidence type="ECO:0000256" key="3">
    <source>
        <dbReference type="ARBA" id="ARBA00022989"/>
    </source>
</evidence>
<evidence type="ECO:0000256" key="1">
    <source>
        <dbReference type="ARBA" id="ARBA00004167"/>
    </source>
</evidence>
<dbReference type="EMBL" id="MU032346">
    <property type="protein sequence ID" value="KAF3767960.1"/>
    <property type="molecule type" value="Genomic_DNA"/>
</dbReference>
<sequence length="275" mass="31929">MANTVYTALPQHEANEEKENPIWPSTRRPLSQRWSRTTALLSALLLSSLIANFVLLYRQFVTPWDLINELPTRYAGLVRNVPTKITHHIAFDSTNRTEQDAAWDDKDLEPWTHFVALDEDYTIDLDLPHAQRWPWDLNKGVYILTAAHELHCVRVLRVAVNENHDGVPEEEQTWAYAHLIHCLNVLRDTVMCNADDTPLYVGRLHENTHSSDPRAGIGTTKMCRNWNTLLEWSRARSACYYPEDFFNQSYPEVERYKYCPDGSRPWETIEAPQAP</sequence>
<comment type="subcellular location">
    <subcellularLocation>
        <location evidence="1">Membrane</location>
        <topology evidence="1">Single-pass membrane protein</topology>
    </subcellularLocation>
</comment>
<feature type="region of interest" description="Disordered" evidence="9">
    <location>
        <begin position="1"/>
        <end position="27"/>
    </location>
</feature>
<evidence type="ECO:0000256" key="9">
    <source>
        <dbReference type="SAM" id="MobiDB-lite"/>
    </source>
</evidence>
<organism evidence="11 12">
    <name type="scientific">Cryphonectria parasitica (strain ATCC 38755 / EP155)</name>
    <dbReference type="NCBI Taxonomy" id="660469"/>
    <lineage>
        <taxon>Eukaryota</taxon>
        <taxon>Fungi</taxon>
        <taxon>Dikarya</taxon>
        <taxon>Ascomycota</taxon>
        <taxon>Pezizomycotina</taxon>
        <taxon>Sordariomycetes</taxon>
        <taxon>Sordariomycetidae</taxon>
        <taxon>Diaporthales</taxon>
        <taxon>Cryphonectriaceae</taxon>
        <taxon>Cryphonectria-Endothia species complex</taxon>
        <taxon>Cryphonectria</taxon>
    </lineage>
</organism>
<evidence type="ECO:0000256" key="4">
    <source>
        <dbReference type="ARBA" id="ARBA00023002"/>
    </source>
</evidence>
<proteinExistence type="inferred from homology"/>
<keyword evidence="4" id="KW-0560">Oxidoreductase</keyword>
<keyword evidence="3 10" id="KW-1133">Transmembrane helix</keyword>
<keyword evidence="2 10" id="KW-0812">Transmembrane</keyword>
<dbReference type="OrthoDB" id="3687641at2759"/>
<accession>A0A9P5CSA8</accession>
<evidence type="ECO:0000313" key="12">
    <source>
        <dbReference type="Proteomes" id="UP000803844"/>
    </source>
</evidence>
<comment type="similarity">
    <text evidence="8">Belongs to the ustYa family.</text>
</comment>
<evidence type="ECO:0000256" key="10">
    <source>
        <dbReference type="SAM" id="Phobius"/>
    </source>
</evidence>
<dbReference type="GO" id="GO:0016491">
    <property type="term" value="F:oxidoreductase activity"/>
    <property type="evidence" value="ECO:0007669"/>
    <property type="project" value="UniProtKB-KW"/>
</dbReference>
<reference evidence="11" key="1">
    <citation type="journal article" date="2020" name="Phytopathology">
        <title>Genome sequence of the chestnut blight fungus Cryphonectria parasitica EP155: A fundamental resource for an archetypical invasive plant pathogen.</title>
        <authorList>
            <person name="Crouch J.A."/>
            <person name="Dawe A."/>
            <person name="Aerts A."/>
            <person name="Barry K."/>
            <person name="Churchill A.C.L."/>
            <person name="Grimwood J."/>
            <person name="Hillman B."/>
            <person name="Milgroom M.G."/>
            <person name="Pangilinan J."/>
            <person name="Smith M."/>
            <person name="Salamov A."/>
            <person name="Schmutz J."/>
            <person name="Yadav J."/>
            <person name="Grigoriev I.V."/>
            <person name="Nuss D."/>
        </authorList>
    </citation>
    <scope>NUCLEOTIDE SEQUENCE</scope>
    <source>
        <strain evidence="11">EP155</strain>
    </source>
</reference>